<dbReference type="EMBL" id="DVMT01000062">
    <property type="protein sequence ID" value="HIU40876.1"/>
    <property type="molecule type" value="Genomic_DNA"/>
</dbReference>
<evidence type="ECO:0000313" key="2">
    <source>
        <dbReference type="Proteomes" id="UP000824074"/>
    </source>
</evidence>
<evidence type="ECO:0000313" key="1">
    <source>
        <dbReference type="EMBL" id="HIU40876.1"/>
    </source>
</evidence>
<dbReference type="AlphaFoldDB" id="A0A9D1IQH7"/>
<gene>
    <name evidence="1" type="ORF">IAB68_06240</name>
</gene>
<proteinExistence type="predicted"/>
<sequence>MKNLNRIEIKEFTNKYFPQYKGDIRKVSYIIYKDRIEYLINDGVLFKIML</sequence>
<reference evidence="1" key="1">
    <citation type="submission" date="2020-10" db="EMBL/GenBank/DDBJ databases">
        <authorList>
            <person name="Gilroy R."/>
        </authorList>
    </citation>
    <scope>NUCLEOTIDE SEQUENCE</scope>
    <source>
        <strain evidence="1">CHK193-30670</strain>
    </source>
</reference>
<protein>
    <submittedName>
        <fullName evidence="1">Uncharacterized protein</fullName>
    </submittedName>
</protein>
<accession>A0A9D1IQH7</accession>
<organism evidence="1 2">
    <name type="scientific">Candidatus Aphodocola excrementigallinarum</name>
    <dbReference type="NCBI Taxonomy" id="2840670"/>
    <lineage>
        <taxon>Bacteria</taxon>
        <taxon>Bacillati</taxon>
        <taxon>Bacillota</taxon>
        <taxon>Bacilli</taxon>
        <taxon>Candidatus Aphodocola</taxon>
    </lineage>
</organism>
<dbReference type="Proteomes" id="UP000824074">
    <property type="component" value="Unassembled WGS sequence"/>
</dbReference>
<name>A0A9D1IQH7_9FIRM</name>
<comment type="caution">
    <text evidence="1">The sequence shown here is derived from an EMBL/GenBank/DDBJ whole genome shotgun (WGS) entry which is preliminary data.</text>
</comment>
<reference evidence="1" key="2">
    <citation type="journal article" date="2021" name="PeerJ">
        <title>Extensive microbial diversity within the chicken gut microbiome revealed by metagenomics and culture.</title>
        <authorList>
            <person name="Gilroy R."/>
            <person name="Ravi A."/>
            <person name="Getino M."/>
            <person name="Pursley I."/>
            <person name="Horton D.L."/>
            <person name="Alikhan N.F."/>
            <person name="Baker D."/>
            <person name="Gharbi K."/>
            <person name="Hall N."/>
            <person name="Watson M."/>
            <person name="Adriaenssens E.M."/>
            <person name="Foster-Nyarko E."/>
            <person name="Jarju S."/>
            <person name="Secka A."/>
            <person name="Antonio M."/>
            <person name="Oren A."/>
            <person name="Chaudhuri R.R."/>
            <person name="La Ragione R."/>
            <person name="Hildebrand F."/>
            <person name="Pallen M.J."/>
        </authorList>
    </citation>
    <scope>NUCLEOTIDE SEQUENCE</scope>
    <source>
        <strain evidence="1">CHK193-30670</strain>
    </source>
</reference>